<name>A0A7J7NLZ9_9MAGN</name>
<gene>
    <name evidence="5" type="ORF">GIB67_011614</name>
</gene>
<dbReference type="PANTHER" id="PTHR31496">
    <property type="entry name" value="TRANSCRIPTION FACTOR KAN2-RELATED"/>
    <property type="match status" value="1"/>
</dbReference>
<protein>
    <submittedName>
        <fullName evidence="5">Uncharacterized protein</fullName>
    </submittedName>
</protein>
<dbReference type="GO" id="GO:0006355">
    <property type="term" value="P:regulation of DNA-templated transcription"/>
    <property type="evidence" value="ECO:0007669"/>
    <property type="project" value="InterPro"/>
</dbReference>
<dbReference type="NCBIfam" id="TIGR01557">
    <property type="entry name" value="myb_SHAQKYF"/>
    <property type="match status" value="1"/>
</dbReference>
<dbReference type="Gene3D" id="1.10.10.60">
    <property type="entry name" value="Homeodomain-like"/>
    <property type="match status" value="1"/>
</dbReference>
<dbReference type="EMBL" id="JACGCM010000704">
    <property type="protein sequence ID" value="KAF6168229.1"/>
    <property type="molecule type" value="Genomic_DNA"/>
</dbReference>
<proteinExistence type="predicted"/>
<comment type="subcellular location">
    <subcellularLocation>
        <location evidence="1">Nucleus</location>
    </subcellularLocation>
</comment>
<keyword evidence="2" id="KW-0805">Transcription regulation</keyword>
<evidence type="ECO:0000256" key="3">
    <source>
        <dbReference type="ARBA" id="ARBA00023163"/>
    </source>
</evidence>
<sequence length="124" mass="14018">MGVLNFVSFSEATPKQVWEAMDVRGLTISHFKSHLQMNRSRKHEQMIQVTHPHGRQNLGEADMYGDVSDVCVNEEHKFTGSKDDPIEVVEDGEVDSLLFLSLFSSSSKTLKPTENIIVQEGKRK</sequence>
<evidence type="ECO:0000256" key="4">
    <source>
        <dbReference type="ARBA" id="ARBA00023242"/>
    </source>
</evidence>
<dbReference type="Proteomes" id="UP000541444">
    <property type="component" value="Unassembled WGS sequence"/>
</dbReference>
<evidence type="ECO:0000313" key="6">
    <source>
        <dbReference type="Proteomes" id="UP000541444"/>
    </source>
</evidence>
<evidence type="ECO:0000256" key="1">
    <source>
        <dbReference type="ARBA" id="ARBA00004123"/>
    </source>
</evidence>
<keyword evidence="4" id="KW-0539">Nucleus</keyword>
<dbReference type="InterPro" id="IPR044847">
    <property type="entry name" value="KAN_fam"/>
</dbReference>
<reference evidence="5 6" key="1">
    <citation type="journal article" date="2020" name="IScience">
        <title>Genome Sequencing of the Endangered Kingdonia uniflora (Circaeasteraceae, Ranunculales) Reveals Potential Mechanisms of Evolutionary Specialization.</title>
        <authorList>
            <person name="Sun Y."/>
            <person name="Deng T."/>
            <person name="Zhang A."/>
            <person name="Moore M.J."/>
            <person name="Landis J.B."/>
            <person name="Lin N."/>
            <person name="Zhang H."/>
            <person name="Zhang X."/>
            <person name="Huang J."/>
            <person name="Zhang X."/>
            <person name="Sun H."/>
            <person name="Wang H."/>
        </authorList>
    </citation>
    <scope>NUCLEOTIDE SEQUENCE [LARGE SCALE GENOMIC DNA]</scope>
    <source>
        <strain evidence="5">TB1705</strain>
        <tissue evidence="5">Leaf</tissue>
    </source>
</reference>
<dbReference type="OrthoDB" id="551907at2759"/>
<dbReference type="PANTHER" id="PTHR31496:SF3">
    <property type="entry name" value="TRANSCRIPTION REPRESSOR KAN1"/>
    <property type="match status" value="1"/>
</dbReference>
<keyword evidence="3" id="KW-0804">Transcription</keyword>
<keyword evidence="6" id="KW-1185">Reference proteome</keyword>
<dbReference type="AlphaFoldDB" id="A0A7J7NLZ9"/>
<dbReference type="GO" id="GO:0010158">
    <property type="term" value="P:abaxial cell fate specification"/>
    <property type="evidence" value="ECO:0007669"/>
    <property type="project" value="InterPro"/>
</dbReference>
<evidence type="ECO:0000313" key="5">
    <source>
        <dbReference type="EMBL" id="KAF6168229.1"/>
    </source>
</evidence>
<dbReference type="GO" id="GO:0005634">
    <property type="term" value="C:nucleus"/>
    <property type="evidence" value="ECO:0007669"/>
    <property type="project" value="UniProtKB-SubCell"/>
</dbReference>
<organism evidence="5 6">
    <name type="scientific">Kingdonia uniflora</name>
    <dbReference type="NCBI Taxonomy" id="39325"/>
    <lineage>
        <taxon>Eukaryota</taxon>
        <taxon>Viridiplantae</taxon>
        <taxon>Streptophyta</taxon>
        <taxon>Embryophyta</taxon>
        <taxon>Tracheophyta</taxon>
        <taxon>Spermatophyta</taxon>
        <taxon>Magnoliopsida</taxon>
        <taxon>Ranunculales</taxon>
        <taxon>Circaeasteraceae</taxon>
        <taxon>Kingdonia</taxon>
    </lineage>
</organism>
<comment type="caution">
    <text evidence="5">The sequence shown here is derived from an EMBL/GenBank/DDBJ whole genome shotgun (WGS) entry which is preliminary data.</text>
</comment>
<accession>A0A7J7NLZ9</accession>
<dbReference type="InterPro" id="IPR006447">
    <property type="entry name" value="Myb_dom_plants"/>
</dbReference>
<dbReference type="GO" id="GO:0000976">
    <property type="term" value="F:transcription cis-regulatory region binding"/>
    <property type="evidence" value="ECO:0007669"/>
    <property type="project" value="InterPro"/>
</dbReference>
<evidence type="ECO:0000256" key="2">
    <source>
        <dbReference type="ARBA" id="ARBA00023015"/>
    </source>
</evidence>